<dbReference type="InterPro" id="IPR004398">
    <property type="entry name" value="RNA_MeTrfase_RsmD"/>
</dbReference>
<feature type="region of interest" description="Disordered" evidence="3">
    <location>
        <begin position="1"/>
        <end position="27"/>
    </location>
</feature>
<evidence type="ECO:0000313" key="5">
    <source>
        <dbReference type="Proteomes" id="UP001434337"/>
    </source>
</evidence>
<name>A0ABZ3CAC1_9ACTN</name>
<dbReference type="EMBL" id="CP115965">
    <property type="protein sequence ID" value="WZW99709.1"/>
    <property type="molecule type" value="Genomic_DNA"/>
</dbReference>
<evidence type="ECO:0000313" key="4">
    <source>
        <dbReference type="EMBL" id="WZW99709.1"/>
    </source>
</evidence>
<dbReference type="InterPro" id="IPR002052">
    <property type="entry name" value="DNA_methylase_N6_adenine_CS"/>
</dbReference>
<accession>A0ABZ3CAC1</accession>
<dbReference type="PANTHER" id="PTHR43542">
    <property type="entry name" value="METHYLTRANSFERASE"/>
    <property type="match status" value="1"/>
</dbReference>
<dbReference type="CDD" id="cd02440">
    <property type="entry name" value="AdoMet_MTases"/>
    <property type="match status" value="1"/>
</dbReference>
<dbReference type="GO" id="GO:0008168">
    <property type="term" value="F:methyltransferase activity"/>
    <property type="evidence" value="ECO:0007669"/>
    <property type="project" value="UniProtKB-KW"/>
</dbReference>
<dbReference type="PIRSF" id="PIRSF004553">
    <property type="entry name" value="CHP00095"/>
    <property type="match status" value="1"/>
</dbReference>
<dbReference type="GO" id="GO:0032259">
    <property type="term" value="P:methylation"/>
    <property type="evidence" value="ECO:0007669"/>
    <property type="project" value="UniProtKB-KW"/>
</dbReference>
<keyword evidence="2" id="KW-0808">Transferase</keyword>
<dbReference type="PROSITE" id="PS00092">
    <property type="entry name" value="N6_MTASE"/>
    <property type="match status" value="1"/>
</dbReference>
<gene>
    <name evidence="4" type="ORF">PCC79_05805</name>
</gene>
<reference evidence="4 5" key="1">
    <citation type="journal article" date="2023" name="Environ Microbiome">
        <title>A coral-associated actinobacterium mitigates coral bleaching under heat stress.</title>
        <authorList>
            <person name="Li J."/>
            <person name="Zou Y."/>
            <person name="Li Q."/>
            <person name="Zhang J."/>
            <person name="Bourne D.G."/>
            <person name="Lyu Y."/>
            <person name="Liu C."/>
            <person name="Zhang S."/>
        </authorList>
    </citation>
    <scope>NUCLEOTIDE SEQUENCE [LARGE SCALE GENOMIC DNA]</scope>
    <source>
        <strain evidence="4 5">SCSIO 13291</strain>
    </source>
</reference>
<evidence type="ECO:0000256" key="2">
    <source>
        <dbReference type="ARBA" id="ARBA00022679"/>
    </source>
</evidence>
<keyword evidence="1 4" id="KW-0489">Methyltransferase</keyword>
<keyword evidence="5" id="KW-1185">Reference proteome</keyword>
<proteinExistence type="predicted"/>
<dbReference type="Gene3D" id="3.40.50.150">
    <property type="entry name" value="Vaccinia Virus protein VP39"/>
    <property type="match status" value="1"/>
</dbReference>
<dbReference type="Proteomes" id="UP001434337">
    <property type="component" value="Chromosome"/>
</dbReference>
<organism evidence="4 5">
    <name type="scientific">Propioniciclava soli</name>
    <dbReference type="NCBI Taxonomy" id="2775081"/>
    <lineage>
        <taxon>Bacteria</taxon>
        <taxon>Bacillati</taxon>
        <taxon>Actinomycetota</taxon>
        <taxon>Actinomycetes</taxon>
        <taxon>Propionibacteriales</taxon>
        <taxon>Propionibacteriaceae</taxon>
        <taxon>Propioniciclava</taxon>
    </lineage>
</organism>
<dbReference type="Pfam" id="PF03602">
    <property type="entry name" value="Cons_hypoth95"/>
    <property type="match status" value="1"/>
</dbReference>
<protein>
    <submittedName>
        <fullName evidence="4">RsmD family RNA methyltransferase</fullName>
    </submittedName>
</protein>
<evidence type="ECO:0000256" key="1">
    <source>
        <dbReference type="ARBA" id="ARBA00022603"/>
    </source>
</evidence>
<dbReference type="PANTHER" id="PTHR43542:SF1">
    <property type="entry name" value="METHYLTRANSFERASE"/>
    <property type="match status" value="1"/>
</dbReference>
<dbReference type="RefSeq" id="WP_232549746.1">
    <property type="nucleotide sequence ID" value="NZ_CP115965.1"/>
</dbReference>
<sequence length="197" mass="21153">MSRIIAGRAGGRKLATPAHARTRPTSDRVRESAFNLIADWAGTTGEPAETMLDRFSFLDLYAGTAGVALEAASRGAAPVTAVERDRATAHLARGNVRTTGLDVTVVAASVDTHLAGDGAGQGSPFDIVWFDPPYDVANATLTAQVERVVEAWLAEDGLVVAERATRDAPFAWPDVLGRRWHRRYGETTLYFATKEDA</sequence>
<dbReference type="SUPFAM" id="SSF53335">
    <property type="entry name" value="S-adenosyl-L-methionine-dependent methyltransferases"/>
    <property type="match status" value="1"/>
</dbReference>
<evidence type="ECO:0000256" key="3">
    <source>
        <dbReference type="SAM" id="MobiDB-lite"/>
    </source>
</evidence>
<dbReference type="InterPro" id="IPR029063">
    <property type="entry name" value="SAM-dependent_MTases_sf"/>
</dbReference>